<dbReference type="InterPro" id="IPR025996">
    <property type="entry name" value="MT1864/Rv1816-like_C"/>
</dbReference>
<protein>
    <submittedName>
        <fullName evidence="7">TetR/AcrR family transcriptional regulator</fullName>
    </submittedName>
</protein>
<dbReference type="PROSITE" id="PS50977">
    <property type="entry name" value="HTH_TETR_2"/>
    <property type="match status" value="1"/>
</dbReference>
<dbReference type="PRINTS" id="PR00455">
    <property type="entry name" value="HTHTETR"/>
</dbReference>
<dbReference type="Proteomes" id="UP000265768">
    <property type="component" value="Unassembled WGS sequence"/>
</dbReference>
<dbReference type="PANTHER" id="PTHR30055">
    <property type="entry name" value="HTH-TYPE TRANSCRIPTIONAL REGULATOR RUTR"/>
    <property type="match status" value="1"/>
</dbReference>
<reference evidence="7 8" key="1">
    <citation type="submission" date="2018-09" db="EMBL/GenBank/DDBJ databases">
        <title>YIM 75507 draft genome.</title>
        <authorList>
            <person name="Tang S."/>
            <person name="Feng Y."/>
        </authorList>
    </citation>
    <scope>NUCLEOTIDE SEQUENCE [LARGE SCALE GENOMIC DNA]</scope>
    <source>
        <strain evidence="7 8">YIM 75507</strain>
    </source>
</reference>
<dbReference type="EMBL" id="QZEY01000002">
    <property type="protein sequence ID" value="RJL33975.1"/>
    <property type="molecule type" value="Genomic_DNA"/>
</dbReference>
<sequence>MSQGRHAPTALTPQPARTQLTPRAAEIVQAARELLEEQGPEALTMRALGERLGMRAPSIYKHLKGKEAVEAALIEQGLAEMGAALYAALDGAGDPVEAVLRAYRRMALAHPNLYRLSTGGPLNRAALPEGLEEWAGTPFFLACGEPQLAQALWSFAHGMVILELDGRFPDSSALDLTWREGARAFLAARTAP</sequence>
<dbReference type="GO" id="GO:0003700">
    <property type="term" value="F:DNA-binding transcription factor activity"/>
    <property type="evidence" value="ECO:0007669"/>
    <property type="project" value="TreeGrafter"/>
</dbReference>
<feature type="DNA-binding region" description="H-T-H motif" evidence="4">
    <location>
        <begin position="44"/>
        <end position="63"/>
    </location>
</feature>
<comment type="caution">
    <text evidence="7">The sequence shown here is derived from an EMBL/GenBank/DDBJ whole genome shotgun (WGS) entry which is preliminary data.</text>
</comment>
<keyword evidence="8" id="KW-1185">Reference proteome</keyword>
<evidence type="ECO:0000313" key="8">
    <source>
        <dbReference type="Proteomes" id="UP000265768"/>
    </source>
</evidence>
<evidence type="ECO:0000256" key="4">
    <source>
        <dbReference type="PROSITE-ProRule" id="PRU00335"/>
    </source>
</evidence>
<evidence type="ECO:0000256" key="1">
    <source>
        <dbReference type="ARBA" id="ARBA00023015"/>
    </source>
</evidence>
<dbReference type="OrthoDB" id="71867at2"/>
<evidence type="ECO:0000259" key="6">
    <source>
        <dbReference type="PROSITE" id="PS50977"/>
    </source>
</evidence>
<proteinExistence type="predicted"/>
<feature type="domain" description="HTH tetR-type" evidence="6">
    <location>
        <begin position="21"/>
        <end position="81"/>
    </location>
</feature>
<accession>A0A3A4AVV1</accession>
<organism evidence="7 8">
    <name type="scientific">Bailinhaonella thermotolerans</name>
    <dbReference type="NCBI Taxonomy" id="1070861"/>
    <lineage>
        <taxon>Bacteria</taxon>
        <taxon>Bacillati</taxon>
        <taxon>Actinomycetota</taxon>
        <taxon>Actinomycetes</taxon>
        <taxon>Streptosporangiales</taxon>
        <taxon>Streptosporangiaceae</taxon>
        <taxon>Bailinhaonella</taxon>
    </lineage>
</organism>
<gene>
    <name evidence="7" type="ORF">D5H75_05455</name>
</gene>
<feature type="region of interest" description="Disordered" evidence="5">
    <location>
        <begin position="1"/>
        <end position="20"/>
    </location>
</feature>
<dbReference type="SUPFAM" id="SSF46689">
    <property type="entry name" value="Homeodomain-like"/>
    <property type="match status" value="1"/>
</dbReference>
<dbReference type="InterPro" id="IPR050109">
    <property type="entry name" value="HTH-type_TetR-like_transc_reg"/>
</dbReference>
<dbReference type="GO" id="GO:0000976">
    <property type="term" value="F:transcription cis-regulatory region binding"/>
    <property type="evidence" value="ECO:0007669"/>
    <property type="project" value="TreeGrafter"/>
</dbReference>
<evidence type="ECO:0000313" key="7">
    <source>
        <dbReference type="EMBL" id="RJL33975.1"/>
    </source>
</evidence>
<evidence type="ECO:0000256" key="2">
    <source>
        <dbReference type="ARBA" id="ARBA00023125"/>
    </source>
</evidence>
<keyword evidence="2 4" id="KW-0238">DNA-binding</keyword>
<dbReference type="Pfam" id="PF13305">
    <property type="entry name" value="TetR_C_33"/>
    <property type="match status" value="1"/>
</dbReference>
<feature type="compositionally biased region" description="Polar residues" evidence="5">
    <location>
        <begin position="11"/>
        <end position="20"/>
    </location>
</feature>
<dbReference type="Pfam" id="PF00440">
    <property type="entry name" value="TetR_N"/>
    <property type="match status" value="1"/>
</dbReference>
<dbReference type="InterPro" id="IPR036271">
    <property type="entry name" value="Tet_transcr_reg_TetR-rel_C_sf"/>
</dbReference>
<evidence type="ECO:0000256" key="3">
    <source>
        <dbReference type="ARBA" id="ARBA00023163"/>
    </source>
</evidence>
<dbReference type="SUPFAM" id="SSF48498">
    <property type="entry name" value="Tetracyclin repressor-like, C-terminal domain"/>
    <property type="match status" value="1"/>
</dbReference>
<dbReference type="AlphaFoldDB" id="A0A3A4AVV1"/>
<dbReference type="Gene3D" id="1.10.357.10">
    <property type="entry name" value="Tetracycline Repressor, domain 2"/>
    <property type="match status" value="1"/>
</dbReference>
<dbReference type="InterPro" id="IPR001647">
    <property type="entry name" value="HTH_TetR"/>
</dbReference>
<dbReference type="InterPro" id="IPR009057">
    <property type="entry name" value="Homeodomain-like_sf"/>
</dbReference>
<dbReference type="RefSeq" id="WP_119925274.1">
    <property type="nucleotide sequence ID" value="NZ_QZEY01000002.1"/>
</dbReference>
<evidence type="ECO:0000256" key="5">
    <source>
        <dbReference type="SAM" id="MobiDB-lite"/>
    </source>
</evidence>
<keyword evidence="3" id="KW-0804">Transcription</keyword>
<name>A0A3A4AVV1_9ACTN</name>
<dbReference type="PANTHER" id="PTHR30055:SF239">
    <property type="entry name" value="TRANSCRIPTIONAL REGULATORY PROTEIN"/>
    <property type="match status" value="1"/>
</dbReference>
<keyword evidence="1" id="KW-0805">Transcription regulation</keyword>